<evidence type="ECO:0000256" key="5">
    <source>
        <dbReference type="ARBA" id="ARBA00022824"/>
    </source>
</evidence>
<keyword evidence="8 9" id="KW-0472">Membrane</keyword>
<keyword evidence="5" id="KW-0256">Endoplasmic reticulum</keyword>
<name>A0A397S4U4_9GLOM</name>
<keyword evidence="6" id="KW-0735">Signal-anchor</keyword>
<dbReference type="InterPro" id="IPR051307">
    <property type="entry name" value="OST4"/>
</dbReference>
<dbReference type="Pfam" id="PF10215">
    <property type="entry name" value="Ost4"/>
    <property type="match status" value="1"/>
</dbReference>
<dbReference type="EMBL" id="QKYT01000954">
    <property type="protein sequence ID" value="RIA80502.1"/>
    <property type="molecule type" value="Genomic_DNA"/>
</dbReference>
<dbReference type="GO" id="GO:0018279">
    <property type="term" value="P:protein N-linked glycosylation via asparagine"/>
    <property type="evidence" value="ECO:0007669"/>
    <property type="project" value="TreeGrafter"/>
</dbReference>
<evidence type="ECO:0000256" key="3">
    <source>
        <dbReference type="ARBA" id="ARBA00017662"/>
    </source>
</evidence>
<organism evidence="10 11">
    <name type="scientific">Glomus cerebriforme</name>
    <dbReference type="NCBI Taxonomy" id="658196"/>
    <lineage>
        <taxon>Eukaryota</taxon>
        <taxon>Fungi</taxon>
        <taxon>Fungi incertae sedis</taxon>
        <taxon>Mucoromycota</taxon>
        <taxon>Glomeromycotina</taxon>
        <taxon>Glomeromycetes</taxon>
        <taxon>Glomerales</taxon>
        <taxon>Glomeraceae</taxon>
        <taxon>Glomus</taxon>
    </lineage>
</organism>
<proteinExistence type="inferred from homology"/>
<evidence type="ECO:0000256" key="6">
    <source>
        <dbReference type="ARBA" id="ARBA00022968"/>
    </source>
</evidence>
<feature type="transmembrane region" description="Helical" evidence="9">
    <location>
        <begin position="6"/>
        <end position="28"/>
    </location>
</feature>
<gene>
    <name evidence="10" type="ORF">C1645_792407</name>
</gene>
<dbReference type="InterPro" id="IPR018943">
    <property type="entry name" value="Oligosaccaryltransferase"/>
</dbReference>
<dbReference type="SUPFAM" id="SSF103464">
    <property type="entry name" value="Oligosaccharyltransferase subunit ost4p"/>
    <property type="match status" value="1"/>
</dbReference>
<keyword evidence="4 9" id="KW-0812">Transmembrane</keyword>
<evidence type="ECO:0000256" key="2">
    <source>
        <dbReference type="ARBA" id="ARBA00007685"/>
    </source>
</evidence>
<evidence type="ECO:0000256" key="7">
    <source>
        <dbReference type="ARBA" id="ARBA00022989"/>
    </source>
</evidence>
<comment type="similarity">
    <text evidence="2">Belongs to the OST4 family.</text>
</comment>
<evidence type="ECO:0000256" key="8">
    <source>
        <dbReference type="ARBA" id="ARBA00023136"/>
    </source>
</evidence>
<reference evidence="10 11" key="1">
    <citation type="submission" date="2018-06" db="EMBL/GenBank/DDBJ databases">
        <title>Comparative genomics reveals the genomic features of Rhizophagus irregularis, R. cerebriforme, R. diaphanum and Gigaspora rosea, and their symbiotic lifestyle signature.</title>
        <authorList>
            <person name="Morin E."/>
            <person name="San Clemente H."/>
            <person name="Chen E.C.H."/>
            <person name="De La Providencia I."/>
            <person name="Hainaut M."/>
            <person name="Kuo A."/>
            <person name="Kohler A."/>
            <person name="Murat C."/>
            <person name="Tang N."/>
            <person name="Roy S."/>
            <person name="Loubradou J."/>
            <person name="Henrissat B."/>
            <person name="Grigoriev I.V."/>
            <person name="Corradi N."/>
            <person name="Roux C."/>
            <person name="Martin F.M."/>
        </authorList>
    </citation>
    <scope>NUCLEOTIDE SEQUENCE [LARGE SCALE GENOMIC DNA]</scope>
    <source>
        <strain evidence="10 11">DAOM 227022</strain>
    </source>
</reference>
<dbReference type="PANTHER" id="PTHR48164">
    <property type="entry name" value="DOLICHYL-DIPHOSPHOOLIGOSACCHARIDE--PROTEIN GLYCOSYLTRANSFERASE SUBUNIT 4"/>
    <property type="match status" value="1"/>
</dbReference>
<sequence length="51" mass="5569">MITDTTLAVLCNSLGTVLMALIFAYHFVVVNSKDNSKKSEKNHSELKGSVN</sequence>
<evidence type="ECO:0000313" key="10">
    <source>
        <dbReference type="EMBL" id="RIA80502.1"/>
    </source>
</evidence>
<evidence type="ECO:0000313" key="11">
    <source>
        <dbReference type="Proteomes" id="UP000265703"/>
    </source>
</evidence>
<comment type="caution">
    <text evidence="10">The sequence shown here is derived from an EMBL/GenBank/DDBJ whole genome shotgun (WGS) entry which is preliminary data.</text>
</comment>
<evidence type="ECO:0000256" key="1">
    <source>
        <dbReference type="ARBA" id="ARBA00004643"/>
    </source>
</evidence>
<dbReference type="AlphaFoldDB" id="A0A397S4U4"/>
<protein>
    <recommendedName>
        <fullName evidence="3">Dolichyl-diphosphooligosaccharide--protein glycosyltransferase subunit 4</fullName>
    </recommendedName>
</protein>
<evidence type="ECO:0000256" key="4">
    <source>
        <dbReference type="ARBA" id="ARBA00022692"/>
    </source>
</evidence>
<dbReference type="GO" id="GO:0008250">
    <property type="term" value="C:oligosaccharyltransferase complex"/>
    <property type="evidence" value="ECO:0007669"/>
    <property type="project" value="TreeGrafter"/>
</dbReference>
<keyword evidence="11" id="KW-1185">Reference proteome</keyword>
<evidence type="ECO:0000256" key="9">
    <source>
        <dbReference type="SAM" id="Phobius"/>
    </source>
</evidence>
<dbReference type="InterPro" id="IPR036330">
    <property type="entry name" value="Ost4p_sf"/>
</dbReference>
<comment type="subcellular location">
    <subcellularLocation>
        <location evidence="1">Endoplasmic reticulum membrane</location>
        <topology evidence="1">Single-pass type III membrane protein</topology>
    </subcellularLocation>
</comment>
<dbReference type="Proteomes" id="UP000265703">
    <property type="component" value="Unassembled WGS sequence"/>
</dbReference>
<keyword evidence="7 9" id="KW-1133">Transmembrane helix</keyword>
<accession>A0A397S4U4</accession>
<dbReference type="PANTHER" id="PTHR48164:SF1">
    <property type="entry name" value="DOLICHYL-DIPHOSPHOOLIGOSACCHARIDE--PROTEIN GLYCOSYLTRANSFERASE SUBUNIT 4"/>
    <property type="match status" value="1"/>
</dbReference>